<name>A0A2H0TWW3_9BACT</name>
<dbReference type="EMBL" id="PFBY01000013">
    <property type="protein sequence ID" value="PIR76648.1"/>
    <property type="molecule type" value="Genomic_DNA"/>
</dbReference>
<comment type="cofactor">
    <cofactor evidence="1">
        <name>Mg(2+)</name>
        <dbReference type="ChEBI" id="CHEBI:18420"/>
    </cofactor>
</comment>
<dbReference type="Gene3D" id="3.30.540.10">
    <property type="entry name" value="Fructose-1,6-Bisphosphatase, subunit A, domain 1"/>
    <property type="match status" value="1"/>
</dbReference>
<evidence type="ECO:0000313" key="3">
    <source>
        <dbReference type="Proteomes" id="UP000231530"/>
    </source>
</evidence>
<reference evidence="3" key="1">
    <citation type="submission" date="2017-09" db="EMBL/GenBank/DDBJ databases">
        <title>Depth-based differentiation of microbial function through sediment-hosted aquifers and enrichment of novel symbionts in the deep terrestrial subsurface.</title>
        <authorList>
            <person name="Probst A.J."/>
            <person name="Ladd B."/>
            <person name="Jarett J.K."/>
            <person name="Geller-Mcgrath D.E."/>
            <person name="Sieber C.M.K."/>
            <person name="Emerson J.B."/>
            <person name="Anantharaman K."/>
            <person name="Thomas B.C."/>
            <person name="Malmstrom R."/>
            <person name="Stieglmeier M."/>
            <person name="Klingl A."/>
            <person name="Woyke T."/>
            <person name="Ryan C.M."/>
            <person name="Banfield J.F."/>
        </authorList>
    </citation>
    <scope>NUCLEOTIDE SEQUENCE [LARGE SCALE GENOMIC DNA]</scope>
</reference>
<feature type="binding site" evidence="1">
    <location>
        <position position="80"/>
    </location>
    <ligand>
        <name>Mg(2+)</name>
        <dbReference type="ChEBI" id="CHEBI:18420"/>
        <label>1</label>
        <note>catalytic</note>
    </ligand>
</feature>
<gene>
    <name evidence="2" type="ORF">COU32_00940</name>
</gene>
<organism evidence="2 3">
    <name type="scientific">Candidatus Magasanikbacteria bacterium CG10_big_fil_rev_8_21_14_0_10_42_10</name>
    <dbReference type="NCBI Taxonomy" id="1974649"/>
    <lineage>
        <taxon>Bacteria</taxon>
        <taxon>Candidatus Magasanikiibacteriota</taxon>
    </lineage>
</organism>
<dbReference type="PANTHER" id="PTHR20854">
    <property type="entry name" value="INOSITOL MONOPHOSPHATASE"/>
    <property type="match status" value="1"/>
</dbReference>
<dbReference type="Proteomes" id="UP000231530">
    <property type="component" value="Unassembled WGS sequence"/>
</dbReference>
<accession>A0A2H0TWW3</accession>
<evidence type="ECO:0000256" key="1">
    <source>
        <dbReference type="PIRSR" id="PIRSR600760-2"/>
    </source>
</evidence>
<dbReference type="GO" id="GO:0007165">
    <property type="term" value="P:signal transduction"/>
    <property type="evidence" value="ECO:0007669"/>
    <property type="project" value="TreeGrafter"/>
</dbReference>
<dbReference type="SUPFAM" id="SSF56655">
    <property type="entry name" value="Carbohydrate phosphatase"/>
    <property type="match status" value="1"/>
</dbReference>
<dbReference type="PRINTS" id="PR00377">
    <property type="entry name" value="IMPHPHTASES"/>
</dbReference>
<keyword evidence="1" id="KW-0460">Magnesium</keyword>
<dbReference type="GO" id="GO:0006020">
    <property type="term" value="P:inositol metabolic process"/>
    <property type="evidence" value="ECO:0007669"/>
    <property type="project" value="TreeGrafter"/>
</dbReference>
<feature type="binding site" evidence="1">
    <location>
        <position position="82"/>
    </location>
    <ligand>
        <name>Mg(2+)</name>
        <dbReference type="ChEBI" id="CHEBI:18420"/>
        <label>1</label>
        <note>catalytic</note>
    </ligand>
</feature>
<comment type="caution">
    <text evidence="2">The sequence shown here is derived from an EMBL/GenBank/DDBJ whole genome shotgun (WGS) entry which is preliminary data.</text>
</comment>
<feature type="binding site" evidence="1">
    <location>
        <position position="207"/>
    </location>
    <ligand>
        <name>Mg(2+)</name>
        <dbReference type="ChEBI" id="CHEBI:18420"/>
        <label>1</label>
        <note>catalytic</note>
    </ligand>
</feature>
<keyword evidence="1" id="KW-0479">Metal-binding</keyword>
<dbReference type="CDD" id="cd01637">
    <property type="entry name" value="IMPase_like"/>
    <property type="match status" value="1"/>
</dbReference>
<feature type="binding site" evidence="1">
    <location>
        <position position="63"/>
    </location>
    <ligand>
        <name>Mg(2+)</name>
        <dbReference type="ChEBI" id="CHEBI:18420"/>
        <label>1</label>
        <note>catalytic</note>
    </ligand>
</feature>
<proteinExistence type="predicted"/>
<evidence type="ECO:0000313" key="2">
    <source>
        <dbReference type="EMBL" id="PIR76648.1"/>
    </source>
</evidence>
<dbReference type="GO" id="GO:0046872">
    <property type="term" value="F:metal ion binding"/>
    <property type="evidence" value="ECO:0007669"/>
    <property type="project" value="UniProtKB-KW"/>
</dbReference>
<dbReference type="AlphaFoldDB" id="A0A2H0TWW3"/>
<feature type="binding site" evidence="1">
    <location>
        <position position="83"/>
    </location>
    <ligand>
        <name>Mg(2+)</name>
        <dbReference type="ChEBI" id="CHEBI:18420"/>
        <label>1</label>
        <note>catalytic</note>
    </ligand>
</feature>
<dbReference type="PANTHER" id="PTHR20854:SF4">
    <property type="entry name" value="INOSITOL-1-MONOPHOSPHATASE-RELATED"/>
    <property type="match status" value="1"/>
</dbReference>
<evidence type="ECO:0008006" key="4">
    <source>
        <dbReference type="Google" id="ProtNLM"/>
    </source>
</evidence>
<dbReference type="Pfam" id="PF00459">
    <property type="entry name" value="Inositol_P"/>
    <property type="match status" value="1"/>
</dbReference>
<dbReference type="InterPro" id="IPR000760">
    <property type="entry name" value="Inositol_monophosphatase-like"/>
</dbReference>
<protein>
    <recommendedName>
        <fullName evidence="4">Inositol monophosphatase</fullName>
    </recommendedName>
</protein>
<dbReference type="GO" id="GO:0008934">
    <property type="term" value="F:inositol monophosphate 1-phosphatase activity"/>
    <property type="evidence" value="ECO:0007669"/>
    <property type="project" value="TreeGrafter"/>
</dbReference>
<sequence>MRDFLKKTIEEAGALGMSIFAEHVEYKEKTHRSDYVTRADIEVSDFFVKKIGEKYPDHHIHTEEMAHDINAGAEYEWVIDPIDGTFNFALGIPLWCILVAVVYKGETIYAGAYSPMSKDFFFAEKGKGTFFNDVLVHVNEQNDFANARGYVHISPGKDDIIDRHAQMLVHVIKEGARFMDQRDLYVACMVADGKLDFYTSTSGKDHDHLAPKLILEEAGAIVTDSDGNTWQRGRSDIIAANPVLHEKIIQLLK</sequence>
<dbReference type="Gene3D" id="3.40.190.80">
    <property type="match status" value="1"/>
</dbReference>